<name>A0ABQ5GC47_9ASTR</name>
<evidence type="ECO:0000313" key="1">
    <source>
        <dbReference type="EMBL" id="GJT73243.1"/>
    </source>
</evidence>
<reference evidence="1" key="1">
    <citation type="journal article" date="2022" name="Int. J. Mol. Sci.">
        <title>Draft Genome of Tanacetum Coccineum: Genomic Comparison of Closely Related Tanacetum-Family Plants.</title>
        <authorList>
            <person name="Yamashiro T."/>
            <person name="Shiraishi A."/>
            <person name="Nakayama K."/>
            <person name="Satake H."/>
        </authorList>
    </citation>
    <scope>NUCLEOTIDE SEQUENCE</scope>
</reference>
<protein>
    <recommendedName>
        <fullName evidence="3">Reverse transcriptase domain-containing protein</fullName>
    </recommendedName>
</protein>
<accession>A0ABQ5GC47</accession>
<gene>
    <name evidence="1" type="ORF">Tco_1032529</name>
</gene>
<dbReference type="EMBL" id="BQNB010018334">
    <property type="protein sequence ID" value="GJT73243.1"/>
    <property type="molecule type" value="Genomic_DNA"/>
</dbReference>
<proteinExistence type="predicted"/>
<dbReference type="Proteomes" id="UP001151760">
    <property type="component" value="Unassembled WGS sequence"/>
</dbReference>
<reference evidence="1" key="2">
    <citation type="submission" date="2022-01" db="EMBL/GenBank/DDBJ databases">
        <authorList>
            <person name="Yamashiro T."/>
            <person name="Shiraishi A."/>
            <person name="Satake H."/>
            <person name="Nakayama K."/>
        </authorList>
    </citation>
    <scope>NUCLEOTIDE SEQUENCE</scope>
</reference>
<comment type="caution">
    <text evidence="1">The sequence shown here is derived from an EMBL/GenBank/DDBJ whole genome shotgun (WGS) entry which is preliminary data.</text>
</comment>
<evidence type="ECO:0000313" key="2">
    <source>
        <dbReference type="Proteomes" id="UP001151760"/>
    </source>
</evidence>
<organism evidence="1 2">
    <name type="scientific">Tanacetum coccineum</name>
    <dbReference type="NCBI Taxonomy" id="301880"/>
    <lineage>
        <taxon>Eukaryota</taxon>
        <taxon>Viridiplantae</taxon>
        <taxon>Streptophyta</taxon>
        <taxon>Embryophyta</taxon>
        <taxon>Tracheophyta</taxon>
        <taxon>Spermatophyta</taxon>
        <taxon>Magnoliopsida</taxon>
        <taxon>eudicotyledons</taxon>
        <taxon>Gunneridae</taxon>
        <taxon>Pentapetalae</taxon>
        <taxon>asterids</taxon>
        <taxon>campanulids</taxon>
        <taxon>Asterales</taxon>
        <taxon>Asteraceae</taxon>
        <taxon>Asteroideae</taxon>
        <taxon>Anthemideae</taxon>
        <taxon>Anthemidinae</taxon>
        <taxon>Tanacetum</taxon>
    </lineage>
</organism>
<keyword evidence="2" id="KW-1185">Reference proteome</keyword>
<sequence length="414" mass="48223">MSMTIQSSVKDKILATSSETSKVENAPAEMLRDLDQQMEKRADDGCTLWIKLYSKYEYEIRYHPGKANVVIEALSRKERVKPRRVRAMAMTIQYGVRGMILTAQSEAFKQENVPLVGSEMDEAHASRYLVHPGADKKYYNLGDILRYLSENEKESPWILSLNFQDQSSEYDVIWVMIEMDDLPRGFGRRYRKVLRTSACSLDEIEVDKILCFVKEPVENSDREVKRLKCSRMVVVKVHLGSKRGKVVSSSYIVESSWNSKSNFVLTLDLLVVYDAYCGIFWKAKQSYVYWIVGTFRPVVLRYDMFGIVDPNMQNENANPSCSTSNREFLDPKKKKEIESWLMDSRIIDSLDGLNEIKYFATFPTMEELEYHEWLLKYPKPSWVKAKIRNRNFNNAKISCKIGHFLKRQAYIDLE</sequence>
<evidence type="ECO:0008006" key="3">
    <source>
        <dbReference type="Google" id="ProtNLM"/>
    </source>
</evidence>